<dbReference type="InterPro" id="IPR036259">
    <property type="entry name" value="MFS_trans_sf"/>
</dbReference>
<dbReference type="InterPro" id="IPR020846">
    <property type="entry name" value="MFS_dom"/>
</dbReference>
<feature type="transmembrane region" description="Helical" evidence="6">
    <location>
        <begin position="405"/>
        <end position="424"/>
    </location>
</feature>
<evidence type="ECO:0000313" key="8">
    <source>
        <dbReference type="EMBL" id="TNC10408.1"/>
    </source>
</evidence>
<keyword evidence="4 6" id="KW-0472">Membrane</keyword>
<dbReference type="GO" id="GO:0022857">
    <property type="term" value="F:transmembrane transporter activity"/>
    <property type="evidence" value="ECO:0007669"/>
    <property type="project" value="InterPro"/>
</dbReference>
<organism evidence="8 9">
    <name type="scientific">Methylobacterium terricola</name>
    <dbReference type="NCBI Taxonomy" id="2583531"/>
    <lineage>
        <taxon>Bacteria</taxon>
        <taxon>Pseudomonadati</taxon>
        <taxon>Pseudomonadota</taxon>
        <taxon>Alphaproteobacteria</taxon>
        <taxon>Hyphomicrobiales</taxon>
        <taxon>Methylobacteriaceae</taxon>
        <taxon>Methylobacterium</taxon>
    </lineage>
</organism>
<comment type="subcellular location">
    <subcellularLocation>
        <location evidence="1">Membrane</location>
        <topology evidence="1">Multi-pass membrane protein</topology>
    </subcellularLocation>
</comment>
<evidence type="ECO:0000256" key="3">
    <source>
        <dbReference type="ARBA" id="ARBA00022989"/>
    </source>
</evidence>
<reference evidence="8 9" key="1">
    <citation type="submission" date="2019-06" db="EMBL/GenBank/DDBJ databases">
        <title>Genome of Methylobacterium sp. 17Sr1-39.</title>
        <authorList>
            <person name="Seo T."/>
        </authorList>
    </citation>
    <scope>NUCLEOTIDE SEQUENCE [LARGE SCALE GENOMIC DNA]</scope>
    <source>
        <strain evidence="8 9">17Sr1-39</strain>
    </source>
</reference>
<dbReference type="Pfam" id="PF07690">
    <property type="entry name" value="MFS_1"/>
    <property type="match status" value="1"/>
</dbReference>
<evidence type="ECO:0000313" key="9">
    <source>
        <dbReference type="Proteomes" id="UP000305267"/>
    </source>
</evidence>
<feature type="transmembrane region" description="Helical" evidence="6">
    <location>
        <begin position="91"/>
        <end position="113"/>
    </location>
</feature>
<evidence type="ECO:0000256" key="1">
    <source>
        <dbReference type="ARBA" id="ARBA00004141"/>
    </source>
</evidence>
<dbReference type="SUPFAM" id="SSF103473">
    <property type="entry name" value="MFS general substrate transporter"/>
    <property type="match status" value="1"/>
</dbReference>
<evidence type="ECO:0000256" key="2">
    <source>
        <dbReference type="ARBA" id="ARBA00022692"/>
    </source>
</evidence>
<dbReference type="PRINTS" id="PR01036">
    <property type="entry name" value="TCRTETB"/>
</dbReference>
<feature type="domain" description="Major facilitator superfamily (MFS) profile" evidence="7">
    <location>
        <begin position="91"/>
        <end position="565"/>
    </location>
</feature>
<dbReference type="EMBL" id="VDDA01000012">
    <property type="protein sequence ID" value="TNC10408.1"/>
    <property type="molecule type" value="Genomic_DNA"/>
</dbReference>
<dbReference type="PROSITE" id="PS50850">
    <property type="entry name" value="MFS"/>
    <property type="match status" value="1"/>
</dbReference>
<dbReference type="PANTHER" id="PTHR23501">
    <property type="entry name" value="MAJOR FACILITATOR SUPERFAMILY"/>
    <property type="match status" value="1"/>
</dbReference>
<proteinExistence type="predicted"/>
<dbReference type="Gene3D" id="1.20.1250.20">
    <property type="entry name" value="MFS general substrate transporter like domains"/>
    <property type="match status" value="1"/>
</dbReference>
<keyword evidence="3 6" id="KW-1133">Transmembrane helix</keyword>
<name>A0A5C4LEG9_9HYPH</name>
<feature type="region of interest" description="Disordered" evidence="5">
    <location>
        <begin position="1"/>
        <end position="32"/>
    </location>
</feature>
<gene>
    <name evidence="8" type="ORF">FF100_22305</name>
</gene>
<protein>
    <submittedName>
        <fullName evidence="8">MFS transporter</fullName>
    </submittedName>
</protein>
<evidence type="ECO:0000259" key="7">
    <source>
        <dbReference type="PROSITE" id="PS50850"/>
    </source>
</evidence>
<feature type="transmembrane region" description="Helical" evidence="6">
    <location>
        <begin position="376"/>
        <end position="398"/>
    </location>
</feature>
<sequence>MHHADPVTPGMHPGGALVPIPGRSHTLHRDDRQLPLPARNQVLMCVQRRRAAGPYLRLPHPCTALFNRHRQPLSSWSDLRMAPMNLPLRRVFPPILLPTFVAVVDGTIITAALPAMASEFGDVERVSWVVASYLVASTVAAPVYGRLGDALGRRRMLLLALALFVTASVLCALAHSLLTLVGARILQGFGGGGLMVLSQAVLAENIARHQLGRAQGFMAAVIVASSTFGPVAGGALTQAFGWPSVFLVNLPLGLLAMALLVQLPGRQGSGERGKFDWPGLFLFAGSVVPLLLALEQLQRVEPATLLGIGMSLVCLVLLERQERRAAQPLFPLDLLRRPAMWRANAMAACSGALLVSEATILPIHLRAVDGASAGEIGLMMLPLTATVGVGSLITGRLVSRTGRVAIFPAVGQTAAAIGLLLVAFGMGPVGAVFGPWGLPTMLAVVAVFQGSAMPVAQITMQSQAPPALLGAASASVQLSRSVGSAIGVTVAMAVLFVTLGRDAAIADVFADAVRHGPAALTSLSEASRVSAVTHIQGGFSAAFSTIALFAIANAVLAWTLPVRRL</sequence>
<feature type="transmembrane region" description="Helical" evidence="6">
    <location>
        <begin position="300"/>
        <end position="318"/>
    </location>
</feature>
<evidence type="ECO:0000256" key="4">
    <source>
        <dbReference type="ARBA" id="ARBA00023136"/>
    </source>
</evidence>
<dbReference type="OrthoDB" id="9812221at2"/>
<accession>A0A5C4LEG9</accession>
<dbReference type="PANTHER" id="PTHR23501:SF197">
    <property type="entry name" value="COMD"/>
    <property type="match status" value="1"/>
</dbReference>
<feature type="transmembrane region" description="Helical" evidence="6">
    <location>
        <begin position="215"/>
        <end position="236"/>
    </location>
</feature>
<evidence type="ECO:0000256" key="6">
    <source>
        <dbReference type="SAM" id="Phobius"/>
    </source>
</evidence>
<feature type="transmembrane region" description="Helical" evidence="6">
    <location>
        <begin position="242"/>
        <end position="263"/>
    </location>
</feature>
<keyword evidence="2 6" id="KW-0812">Transmembrane</keyword>
<dbReference type="AlphaFoldDB" id="A0A5C4LEG9"/>
<feature type="transmembrane region" description="Helical" evidence="6">
    <location>
        <begin position="125"/>
        <end position="144"/>
    </location>
</feature>
<feature type="transmembrane region" description="Helical" evidence="6">
    <location>
        <begin position="156"/>
        <end position="178"/>
    </location>
</feature>
<keyword evidence="9" id="KW-1185">Reference proteome</keyword>
<feature type="transmembrane region" description="Helical" evidence="6">
    <location>
        <begin position="184"/>
        <end position="203"/>
    </location>
</feature>
<feature type="transmembrane region" description="Helical" evidence="6">
    <location>
        <begin position="481"/>
        <end position="499"/>
    </location>
</feature>
<feature type="transmembrane region" description="Helical" evidence="6">
    <location>
        <begin position="339"/>
        <end position="364"/>
    </location>
</feature>
<evidence type="ECO:0000256" key="5">
    <source>
        <dbReference type="SAM" id="MobiDB-lite"/>
    </source>
</evidence>
<feature type="transmembrane region" description="Helical" evidence="6">
    <location>
        <begin position="436"/>
        <end position="460"/>
    </location>
</feature>
<dbReference type="Proteomes" id="UP000305267">
    <property type="component" value="Unassembled WGS sequence"/>
</dbReference>
<dbReference type="Gene3D" id="1.20.1720.10">
    <property type="entry name" value="Multidrug resistance protein D"/>
    <property type="match status" value="1"/>
</dbReference>
<feature type="transmembrane region" description="Helical" evidence="6">
    <location>
        <begin position="275"/>
        <end position="294"/>
    </location>
</feature>
<dbReference type="GO" id="GO:0005886">
    <property type="term" value="C:plasma membrane"/>
    <property type="evidence" value="ECO:0007669"/>
    <property type="project" value="TreeGrafter"/>
</dbReference>
<feature type="transmembrane region" description="Helical" evidence="6">
    <location>
        <begin position="539"/>
        <end position="560"/>
    </location>
</feature>
<comment type="caution">
    <text evidence="8">The sequence shown here is derived from an EMBL/GenBank/DDBJ whole genome shotgun (WGS) entry which is preliminary data.</text>
</comment>
<dbReference type="InterPro" id="IPR011701">
    <property type="entry name" value="MFS"/>
</dbReference>